<keyword evidence="2" id="KW-1133">Transmembrane helix</keyword>
<dbReference type="AlphaFoldDB" id="A0A078LRX5"/>
<accession>A0A078LRX5</accession>
<dbReference type="GO" id="GO:0030153">
    <property type="term" value="P:bacteriocin immunity"/>
    <property type="evidence" value="ECO:0007669"/>
    <property type="project" value="UniProtKB-KW"/>
</dbReference>
<evidence type="ECO:0000313" key="3">
    <source>
        <dbReference type="EMBL" id="CDZ86623.1"/>
    </source>
</evidence>
<proteinExistence type="predicted"/>
<gene>
    <name evidence="3" type="ORF">BN1086_04874</name>
</gene>
<reference evidence="3" key="1">
    <citation type="submission" date="2014-06" db="EMBL/GenBank/DDBJ databases">
        <authorList>
            <person name="Urmite Genomes Urmite Genomes"/>
        </authorList>
    </citation>
    <scope>NUCLEOTIDE SEQUENCE</scope>
</reference>
<keyword evidence="2" id="KW-0812">Transmembrane</keyword>
<name>A0A078LRX5_CITKO</name>
<dbReference type="EMBL" id="LK931337">
    <property type="protein sequence ID" value="CDZ86623.1"/>
    <property type="molecule type" value="Genomic_DNA"/>
</dbReference>
<dbReference type="Pfam" id="PF03526">
    <property type="entry name" value="Microcin"/>
    <property type="match status" value="1"/>
</dbReference>
<dbReference type="GO" id="GO:0015643">
    <property type="term" value="F:toxic substance binding"/>
    <property type="evidence" value="ECO:0007669"/>
    <property type="project" value="InterPro"/>
</dbReference>
<evidence type="ECO:0000256" key="1">
    <source>
        <dbReference type="ARBA" id="ARBA00023025"/>
    </source>
</evidence>
<sequence length="111" mass="13452">MNRKYYLNNMWWGWFMGGYTLYMSWDYEFKYRLLFWYISLCGMVLYPVARWCIENTALKFTRPHFWNSGFFADTPGKMGLFAVYTGTVFILYLPLTLIYILSVIIKRLSVR</sequence>
<dbReference type="PATRIC" id="fig|545.12.peg.4908"/>
<feature type="transmembrane region" description="Helical" evidence="2">
    <location>
        <begin position="81"/>
        <end position="105"/>
    </location>
</feature>
<feature type="transmembrane region" description="Helical" evidence="2">
    <location>
        <begin position="34"/>
        <end position="53"/>
    </location>
</feature>
<organism evidence="3">
    <name type="scientific">Citrobacter koseri</name>
    <name type="common">Citrobacter diversus</name>
    <dbReference type="NCBI Taxonomy" id="545"/>
    <lineage>
        <taxon>Bacteria</taxon>
        <taxon>Pseudomonadati</taxon>
        <taxon>Pseudomonadota</taxon>
        <taxon>Gammaproteobacteria</taxon>
        <taxon>Enterobacterales</taxon>
        <taxon>Enterobacteriaceae</taxon>
        <taxon>Citrobacter</taxon>
    </lineage>
</organism>
<keyword evidence="1" id="KW-0079">Bacteriocin immunity</keyword>
<protein>
    <submittedName>
        <fullName evidence="3">Colicin E1 (Microcin) immunity protein</fullName>
    </submittedName>
</protein>
<evidence type="ECO:0000256" key="2">
    <source>
        <dbReference type="SAM" id="Phobius"/>
    </source>
</evidence>
<dbReference type="InterPro" id="IPR003061">
    <property type="entry name" value="Microcin"/>
</dbReference>
<keyword evidence="2" id="KW-0472">Membrane</keyword>